<feature type="compositionally biased region" description="Polar residues" evidence="3">
    <location>
        <begin position="431"/>
        <end position="444"/>
    </location>
</feature>
<dbReference type="InterPro" id="IPR000651">
    <property type="entry name" value="Ras-like_Gua-exchang_fac_N"/>
</dbReference>
<feature type="compositionally biased region" description="Basic residues" evidence="3">
    <location>
        <begin position="391"/>
        <end position="400"/>
    </location>
</feature>
<keyword evidence="7" id="KW-1185">Reference proteome</keyword>
<dbReference type="SUPFAM" id="SSF48366">
    <property type="entry name" value="Ras GEF"/>
    <property type="match status" value="1"/>
</dbReference>
<dbReference type="PANTHER" id="PTHR23113">
    <property type="entry name" value="GUANINE NUCLEOTIDE EXCHANGE FACTOR"/>
    <property type="match status" value="1"/>
</dbReference>
<dbReference type="Gene3D" id="1.20.870.10">
    <property type="entry name" value="Son of sevenless (SoS) protein Chain: S domain 1"/>
    <property type="match status" value="1"/>
</dbReference>
<sequence length="966" mass="107763">MPVSGRAVVSSGARHARKNSQDQHHHRRDRTKSSQSYTQRPARDRDSSSQNTPIIQTPIAAGGGGGGTTQAQRPSQSRAHSLPLVPKSQPPGPEDGDMEDTASESDEDEDEDEDEDDEDEEEEIADDPFFQRFDLSHTERAEEGLRFPTASQGSSTDTETPLSPTSTQMRARPDSTAEPFGSPLSPRSPNSWPENSSRLQEINIVVLGSPSVGKSAFIQKAFDLPHPPPTSISSRKMSIDGNVYVIRLIELSYNLLDLDEDNRICWPESVDGAQVPYIDGAFTLYDVMNQDSLVQVPETLSGIYNASVPFILVACKCDFPPANRHVDPNVVEHRAKALIGDITAFQTSQTAPDSQKRCVAVLLRAIVSMRNQHLHLAAARRRANSSAVRRVSPRPPKHSRATSEMSASMIRAAQPQTYQPTSPARLAAKSKSAQHLPSHNNQPTFLDHSSGYTSEDLDRSSSEEDDEEPREPPKPLPPPVEIGFSFDQLVDKLLAQPMSKLDSKFSAIFLALYRKFSAPGHLLDAIIQRFDTLGNERIPHVTKISAQQRHLGILEQWIGLYPGDFAYPSTRKKMEKFVYRISLDRIFAVDAREIAADLEVVAEDDDTDWAFCDRNRERAKYDSGADFAKSLSSLSLGDDSPTLTLRSSGGGSATTSASSSQTILNGVENAQRHAKLLVPNPRFPLTKVQWHSLMEQPDDAIAKELTRMDCILFSSIRPRDLVRYVGLNAEAKKKCRSLENVQRMIDHFNHIAVWVTNFVLLRDKPKHRVLMLEKFMRLAREVRKLNNYNSLGAILAGINNTSVHRLQATKDLINPAISKDFMKLEILMSSQKSHAAYRLAWENTSAERIPYIPLHKRDLVSAAEGNRTFTGVDDKGKEERWVLGSIDPGLRINWKKFEILGEVIISMQRAQGAPYPPFRENEIVRSLVAETEVQKDEEVLYARSVAVEPTGSGPSRRRFQWFPGGY</sequence>
<dbReference type="GO" id="GO:0007265">
    <property type="term" value="P:Ras protein signal transduction"/>
    <property type="evidence" value="ECO:0007669"/>
    <property type="project" value="TreeGrafter"/>
</dbReference>
<dbReference type="Gene3D" id="1.10.840.10">
    <property type="entry name" value="Ras guanine-nucleotide exchange factors catalytic domain"/>
    <property type="match status" value="1"/>
</dbReference>
<dbReference type="AlphaFoldDB" id="A0A9P4U156"/>
<dbReference type="SMART" id="SM00147">
    <property type="entry name" value="RasGEF"/>
    <property type="match status" value="1"/>
</dbReference>
<dbReference type="Proteomes" id="UP000800235">
    <property type="component" value="Unassembled WGS sequence"/>
</dbReference>
<dbReference type="CDD" id="cd06224">
    <property type="entry name" value="REM"/>
    <property type="match status" value="1"/>
</dbReference>
<dbReference type="PROSITE" id="PS50009">
    <property type="entry name" value="RASGEF_CAT"/>
    <property type="match status" value="1"/>
</dbReference>
<dbReference type="InterPro" id="IPR008937">
    <property type="entry name" value="Ras-like_GEF"/>
</dbReference>
<evidence type="ECO:0000259" key="5">
    <source>
        <dbReference type="PROSITE" id="PS50212"/>
    </source>
</evidence>
<feature type="domain" description="Ras-GEF" evidence="4">
    <location>
        <begin position="697"/>
        <end position="950"/>
    </location>
</feature>
<proteinExistence type="predicted"/>
<feature type="compositionally biased region" description="Basic residues" evidence="3">
    <location>
        <begin position="14"/>
        <end position="30"/>
    </location>
</feature>
<dbReference type="Pfam" id="PF00617">
    <property type="entry name" value="RasGEF"/>
    <property type="match status" value="1"/>
</dbReference>
<dbReference type="PROSITE" id="PS50212">
    <property type="entry name" value="RASGEF_NTER"/>
    <property type="match status" value="1"/>
</dbReference>
<accession>A0A9P4U156</accession>
<evidence type="ECO:0000259" key="4">
    <source>
        <dbReference type="PROSITE" id="PS50009"/>
    </source>
</evidence>
<feature type="compositionally biased region" description="Polar residues" evidence="3">
    <location>
        <begin position="149"/>
        <end position="169"/>
    </location>
</feature>
<evidence type="ECO:0000256" key="3">
    <source>
        <dbReference type="SAM" id="MobiDB-lite"/>
    </source>
</evidence>
<dbReference type="InterPro" id="IPR023578">
    <property type="entry name" value="Ras_GEF_dom_sf"/>
</dbReference>
<feature type="region of interest" description="Disordered" evidence="3">
    <location>
        <begin position="377"/>
        <end position="481"/>
    </location>
</feature>
<dbReference type="OrthoDB" id="28357at2759"/>
<dbReference type="Gene3D" id="3.40.50.300">
    <property type="entry name" value="P-loop containing nucleotide triphosphate hydrolases"/>
    <property type="match status" value="1"/>
</dbReference>
<evidence type="ECO:0000256" key="2">
    <source>
        <dbReference type="PROSITE-ProRule" id="PRU00168"/>
    </source>
</evidence>
<evidence type="ECO:0000256" key="1">
    <source>
        <dbReference type="ARBA" id="ARBA00022658"/>
    </source>
</evidence>
<comment type="caution">
    <text evidence="6">The sequence shown here is derived from an EMBL/GenBank/DDBJ whole genome shotgun (WGS) entry which is preliminary data.</text>
</comment>
<dbReference type="InterPro" id="IPR001895">
    <property type="entry name" value="RASGEF_cat_dom"/>
</dbReference>
<dbReference type="SUPFAM" id="SSF52540">
    <property type="entry name" value="P-loop containing nucleoside triphosphate hydrolases"/>
    <property type="match status" value="1"/>
</dbReference>
<dbReference type="EMBL" id="MU007022">
    <property type="protein sequence ID" value="KAF2433146.1"/>
    <property type="molecule type" value="Genomic_DNA"/>
</dbReference>
<evidence type="ECO:0000313" key="7">
    <source>
        <dbReference type="Proteomes" id="UP000800235"/>
    </source>
</evidence>
<organism evidence="6 7">
    <name type="scientific">Tothia fuscella</name>
    <dbReference type="NCBI Taxonomy" id="1048955"/>
    <lineage>
        <taxon>Eukaryota</taxon>
        <taxon>Fungi</taxon>
        <taxon>Dikarya</taxon>
        <taxon>Ascomycota</taxon>
        <taxon>Pezizomycotina</taxon>
        <taxon>Dothideomycetes</taxon>
        <taxon>Pleosporomycetidae</taxon>
        <taxon>Venturiales</taxon>
        <taxon>Cylindrosympodiaceae</taxon>
        <taxon>Tothia</taxon>
    </lineage>
</organism>
<dbReference type="GO" id="GO:0005886">
    <property type="term" value="C:plasma membrane"/>
    <property type="evidence" value="ECO:0007669"/>
    <property type="project" value="TreeGrafter"/>
</dbReference>
<keyword evidence="1 2" id="KW-0344">Guanine-nucleotide releasing factor</keyword>
<dbReference type="InterPro" id="IPR027417">
    <property type="entry name" value="P-loop_NTPase"/>
</dbReference>
<name>A0A9P4U156_9PEZI</name>
<feature type="domain" description="N-terminal Ras-GEF" evidence="5">
    <location>
        <begin position="477"/>
        <end position="606"/>
    </location>
</feature>
<feature type="compositionally biased region" description="Polar residues" evidence="3">
    <location>
        <begin position="185"/>
        <end position="196"/>
    </location>
</feature>
<feature type="compositionally biased region" description="Acidic residues" evidence="3">
    <location>
        <begin position="94"/>
        <end position="126"/>
    </location>
</feature>
<feature type="region of interest" description="Disordered" evidence="3">
    <location>
        <begin position="1"/>
        <end position="132"/>
    </location>
</feature>
<dbReference type="Pfam" id="PF00618">
    <property type="entry name" value="RasGEF_N"/>
    <property type="match status" value="1"/>
</dbReference>
<protein>
    <submittedName>
        <fullName evidence="6">Ras GEF</fullName>
    </submittedName>
</protein>
<dbReference type="InterPro" id="IPR036964">
    <property type="entry name" value="RASGEF_cat_dom_sf"/>
</dbReference>
<dbReference type="PANTHER" id="PTHR23113:SF348">
    <property type="entry name" value="GUANYL-NUCLEOTIDE EXCHANGE FACTOR RASGEF, PUTATIVE (AFU_ORTHOLOGUE AFUA_1G04700)-RELATED"/>
    <property type="match status" value="1"/>
</dbReference>
<reference evidence="6" key="1">
    <citation type="journal article" date="2020" name="Stud. Mycol.">
        <title>101 Dothideomycetes genomes: a test case for predicting lifestyles and emergence of pathogens.</title>
        <authorList>
            <person name="Haridas S."/>
            <person name="Albert R."/>
            <person name="Binder M."/>
            <person name="Bloem J."/>
            <person name="Labutti K."/>
            <person name="Salamov A."/>
            <person name="Andreopoulos B."/>
            <person name="Baker S."/>
            <person name="Barry K."/>
            <person name="Bills G."/>
            <person name="Bluhm B."/>
            <person name="Cannon C."/>
            <person name="Castanera R."/>
            <person name="Culley D."/>
            <person name="Daum C."/>
            <person name="Ezra D."/>
            <person name="Gonzalez J."/>
            <person name="Henrissat B."/>
            <person name="Kuo A."/>
            <person name="Liang C."/>
            <person name="Lipzen A."/>
            <person name="Lutzoni F."/>
            <person name="Magnuson J."/>
            <person name="Mondo S."/>
            <person name="Nolan M."/>
            <person name="Ohm R."/>
            <person name="Pangilinan J."/>
            <person name="Park H.-J."/>
            <person name="Ramirez L."/>
            <person name="Alfaro M."/>
            <person name="Sun H."/>
            <person name="Tritt A."/>
            <person name="Yoshinaga Y."/>
            <person name="Zwiers L.-H."/>
            <person name="Turgeon B."/>
            <person name="Goodwin S."/>
            <person name="Spatafora J."/>
            <person name="Crous P."/>
            <person name="Grigoriev I."/>
        </authorList>
    </citation>
    <scope>NUCLEOTIDE SEQUENCE</scope>
    <source>
        <strain evidence="6">CBS 130266</strain>
    </source>
</reference>
<feature type="region of interest" description="Disordered" evidence="3">
    <location>
        <begin position="144"/>
        <end position="196"/>
    </location>
</feature>
<evidence type="ECO:0000313" key="6">
    <source>
        <dbReference type="EMBL" id="KAF2433146.1"/>
    </source>
</evidence>
<dbReference type="GO" id="GO:0005085">
    <property type="term" value="F:guanyl-nucleotide exchange factor activity"/>
    <property type="evidence" value="ECO:0007669"/>
    <property type="project" value="UniProtKB-KW"/>
</dbReference>
<gene>
    <name evidence="6" type="ORF">EJ08DRAFT_694802</name>
</gene>